<dbReference type="InterPro" id="IPR010982">
    <property type="entry name" value="Lambda_DNA-bd_dom_sf"/>
</dbReference>
<keyword evidence="4" id="KW-1185">Reference proteome</keyword>
<dbReference type="Gene3D" id="1.10.260.40">
    <property type="entry name" value="lambda repressor-like DNA-binding domains"/>
    <property type="match status" value="1"/>
</dbReference>
<dbReference type="EMBL" id="CP136521">
    <property type="protein sequence ID" value="WOD44932.1"/>
    <property type="molecule type" value="Genomic_DNA"/>
</dbReference>
<dbReference type="Pfam" id="PF01381">
    <property type="entry name" value="HTH_3"/>
    <property type="match status" value="1"/>
</dbReference>
<gene>
    <name evidence="3" type="ORF">RNZ46_06590</name>
</gene>
<dbReference type="PANTHER" id="PTHR46797">
    <property type="entry name" value="HTH-TYPE TRANSCRIPTIONAL REGULATOR"/>
    <property type="match status" value="1"/>
</dbReference>
<sequence length="90" mass="10348">MMEFSDEKLKLLKSSIPKEIGNRVRHFRKEKGYTQTELAQIVGKDRQYLYKIEKGKVTPNVVTIAILAMALEIPLKDLFDFDEKSTTKGS</sequence>
<evidence type="ECO:0000256" key="1">
    <source>
        <dbReference type="ARBA" id="ARBA00023125"/>
    </source>
</evidence>
<name>A0AA97EPE7_9FLAO</name>
<proteinExistence type="predicted"/>
<dbReference type="Proteomes" id="UP001302486">
    <property type="component" value="Chromosome"/>
</dbReference>
<evidence type="ECO:0000313" key="4">
    <source>
        <dbReference type="Proteomes" id="UP001302486"/>
    </source>
</evidence>
<dbReference type="SMART" id="SM00530">
    <property type="entry name" value="HTH_XRE"/>
    <property type="match status" value="1"/>
</dbReference>
<dbReference type="AlphaFoldDB" id="A0AA97EPE7"/>
<accession>A0AA97EPE7</accession>
<keyword evidence="1" id="KW-0238">DNA-binding</keyword>
<dbReference type="PANTHER" id="PTHR46797:SF1">
    <property type="entry name" value="METHYLPHOSPHONATE SYNTHASE"/>
    <property type="match status" value="1"/>
</dbReference>
<organism evidence="3 4">
    <name type="scientific">Hwangdonia lutea</name>
    <dbReference type="NCBI Taxonomy" id="3075823"/>
    <lineage>
        <taxon>Bacteria</taxon>
        <taxon>Pseudomonadati</taxon>
        <taxon>Bacteroidota</taxon>
        <taxon>Flavobacteriia</taxon>
        <taxon>Flavobacteriales</taxon>
        <taxon>Flavobacteriaceae</taxon>
        <taxon>Hwangdonia</taxon>
    </lineage>
</organism>
<feature type="domain" description="HTH cro/C1-type" evidence="2">
    <location>
        <begin position="24"/>
        <end position="78"/>
    </location>
</feature>
<dbReference type="PROSITE" id="PS50943">
    <property type="entry name" value="HTH_CROC1"/>
    <property type="match status" value="1"/>
</dbReference>
<dbReference type="GO" id="GO:0003677">
    <property type="term" value="F:DNA binding"/>
    <property type="evidence" value="ECO:0007669"/>
    <property type="project" value="UniProtKB-KW"/>
</dbReference>
<evidence type="ECO:0000259" key="2">
    <source>
        <dbReference type="PROSITE" id="PS50943"/>
    </source>
</evidence>
<dbReference type="GO" id="GO:0005829">
    <property type="term" value="C:cytosol"/>
    <property type="evidence" value="ECO:0007669"/>
    <property type="project" value="TreeGrafter"/>
</dbReference>
<dbReference type="CDD" id="cd00093">
    <property type="entry name" value="HTH_XRE"/>
    <property type="match status" value="1"/>
</dbReference>
<dbReference type="InterPro" id="IPR001387">
    <property type="entry name" value="Cro/C1-type_HTH"/>
</dbReference>
<dbReference type="KEGG" id="hws:RNZ46_06590"/>
<dbReference type="GO" id="GO:0003700">
    <property type="term" value="F:DNA-binding transcription factor activity"/>
    <property type="evidence" value="ECO:0007669"/>
    <property type="project" value="TreeGrafter"/>
</dbReference>
<dbReference type="RefSeq" id="WP_316984590.1">
    <property type="nucleotide sequence ID" value="NZ_CP136521.1"/>
</dbReference>
<dbReference type="InterPro" id="IPR050807">
    <property type="entry name" value="TransReg_Diox_bact_type"/>
</dbReference>
<dbReference type="SUPFAM" id="SSF47413">
    <property type="entry name" value="lambda repressor-like DNA-binding domains"/>
    <property type="match status" value="1"/>
</dbReference>
<reference evidence="4" key="1">
    <citation type="submission" date="2024-06" db="EMBL/GenBank/DDBJ databases">
        <title>Hwangdonia haimaensis gen. nov., sp. nov., a member of the family Flavobacteriaceae isolated from the haima cold seep.</title>
        <authorList>
            <person name="Li J."/>
        </authorList>
    </citation>
    <scope>NUCLEOTIDE SEQUENCE [LARGE SCALE GENOMIC DNA]</scope>
    <source>
        <strain evidence="4">SCSIO 19198</strain>
    </source>
</reference>
<protein>
    <submittedName>
        <fullName evidence="3">Helix-turn-helix transcriptional regulator</fullName>
    </submittedName>
</protein>
<evidence type="ECO:0000313" key="3">
    <source>
        <dbReference type="EMBL" id="WOD44932.1"/>
    </source>
</evidence>